<protein>
    <recommendedName>
        <fullName evidence="4">SKP1-like protein</fullName>
    </recommendedName>
</protein>
<comment type="function">
    <text evidence="4">Involved in ubiquitination and subsequent proteasomal degradation of target proteins. Together with CUL1, RBX1 and a F-box protein, it forms a SCF E3 ubiquitin ligase complex. The functional specificity of this complex depends on the type of F-box protein. In the SCF complex, it serves as an adapter that links the F-box protein to CUL1.</text>
</comment>
<evidence type="ECO:0000259" key="6">
    <source>
        <dbReference type="Pfam" id="PF03931"/>
    </source>
</evidence>
<evidence type="ECO:0000313" key="7">
    <source>
        <dbReference type="EMBL" id="KAK7851521.1"/>
    </source>
</evidence>
<dbReference type="Gene3D" id="3.30.710.10">
    <property type="entry name" value="Potassium Channel Kv1.1, Chain A"/>
    <property type="match status" value="1"/>
</dbReference>
<accession>A0AAW0LKB8</accession>
<dbReference type="InterPro" id="IPR001232">
    <property type="entry name" value="SKP1-like"/>
</dbReference>
<evidence type="ECO:0000256" key="2">
    <source>
        <dbReference type="ARBA" id="ARBA00009993"/>
    </source>
</evidence>
<evidence type="ECO:0000256" key="1">
    <source>
        <dbReference type="ARBA" id="ARBA00004906"/>
    </source>
</evidence>
<keyword evidence="3 4" id="KW-0833">Ubl conjugation pathway</keyword>
<evidence type="ECO:0000313" key="8">
    <source>
        <dbReference type="Proteomes" id="UP000237347"/>
    </source>
</evidence>
<dbReference type="GO" id="GO:0009867">
    <property type="term" value="P:jasmonic acid mediated signaling pathway"/>
    <property type="evidence" value="ECO:0007669"/>
    <property type="project" value="UniProtKB-ARBA"/>
</dbReference>
<keyword evidence="8" id="KW-1185">Reference proteome</keyword>
<dbReference type="Pfam" id="PF03931">
    <property type="entry name" value="Skp1_POZ"/>
    <property type="match status" value="1"/>
</dbReference>
<evidence type="ECO:0000256" key="3">
    <source>
        <dbReference type="ARBA" id="ARBA00022786"/>
    </source>
</evidence>
<keyword evidence="5" id="KW-0175">Coiled coil</keyword>
<dbReference type="AlphaFoldDB" id="A0AAW0LKB8"/>
<dbReference type="InterPro" id="IPR016897">
    <property type="entry name" value="SKP1"/>
</dbReference>
<sequence length="125" mass="14514">MRNRSPDNEIFEVEERVAIQSLAIKNLVDDGCAKNVIPLPNLDGKTLAKVIKWCKTHLDMKDEEDNKKEEKEKLKKYEAEFLDVDQDFLFHLIMAANYLNIENLLDKSCEKVANVIKGKYTQRNT</sequence>
<dbReference type="GO" id="GO:0016567">
    <property type="term" value="P:protein ubiquitination"/>
    <property type="evidence" value="ECO:0007669"/>
    <property type="project" value="UniProtKB-UniRule"/>
</dbReference>
<dbReference type="InterPro" id="IPR036296">
    <property type="entry name" value="SKP1-like_dim_sf"/>
</dbReference>
<gene>
    <name evidence="7" type="primary">ASK4_8</name>
    <name evidence="7" type="ORF">CFP56_041684</name>
</gene>
<feature type="coiled-coil region" evidence="5">
    <location>
        <begin position="60"/>
        <end position="87"/>
    </location>
</feature>
<name>A0AAW0LKB8_QUESU</name>
<dbReference type="EMBL" id="PKMF04000086">
    <property type="protein sequence ID" value="KAK7851521.1"/>
    <property type="molecule type" value="Genomic_DNA"/>
</dbReference>
<organism evidence="7 8">
    <name type="scientific">Quercus suber</name>
    <name type="common">Cork oak</name>
    <dbReference type="NCBI Taxonomy" id="58331"/>
    <lineage>
        <taxon>Eukaryota</taxon>
        <taxon>Viridiplantae</taxon>
        <taxon>Streptophyta</taxon>
        <taxon>Embryophyta</taxon>
        <taxon>Tracheophyta</taxon>
        <taxon>Spermatophyta</taxon>
        <taxon>Magnoliopsida</taxon>
        <taxon>eudicotyledons</taxon>
        <taxon>Gunneridae</taxon>
        <taxon>Pentapetalae</taxon>
        <taxon>rosids</taxon>
        <taxon>fabids</taxon>
        <taxon>Fagales</taxon>
        <taxon>Fagaceae</taxon>
        <taxon>Quercus</taxon>
    </lineage>
</organism>
<dbReference type="PIRSF" id="PIRSF028729">
    <property type="entry name" value="E3_ubiquit_lig_SCF_Skp"/>
    <property type="match status" value="1"/>
</dbReference>
<dbReference type="SUPFAM" id="SSF81382">
    <property type="entry name" value="Skp1 dimerisation domain-like"/>
    <property type="match status" value="1"/>
</dbReference>
<comment type="subunit">
    <text evidence="4">Part of a SCF (SKP1-cullin-F-box) protein ligase complex.</text>
</comment>
<dbReference type="InterPro" id="IPR011333">
    <property type="entry name" value="SKP1/BTB/POZ_sf"/>
</dbReference>
<dbReference type="GO" id="GO:0006511">
    <property type="term" value="P:ubiquitin-dependent protein catabolic process"/>
    <property type="evidence" value="ECO:0007669"/>
    <property type="project" value="InterPro"/>
</dbReference>
<comment type="caution">
    <text evidence="7">The sequence shown here is derived from an EMBL/GenBank/DDBJ whole genome shotgun (WGS) entry which is preliminary data.</text>
</comment>
<proteinExistence type="inferred from homology"/>
<evidence type="ECO:0000256" key="5">
    <source>
        <dbReference type="SAM" id="Coils"/>
    </source>
</evidence>
<comment type="similarity">
    <text evidence="2 4">Belongs to the SKP1 family.</text>
</comment>
<dbReference type="PANTHER" id="PTHR11165">
    <property type="entry name" value="SKP1"/>
    <property type="match status" value="1"/>
</dbReference>
<reference evidence="7 8" key="1">
    <citation type="journal article" date="2018" name="Sci. Data">
        <title>The draft genome sequence of cork oak.</title>
        <authorList>
            <person name="Ramos A.M."/>
            <person name="Usie A."/>
            <person name="Barbosa P."/>
            <person name="Barros P.M."/>
            <person name="Capote T."/>
            <person name="Chaves I."/>
            <person name="Simoes F."/>
            <person name="Abreu I."/>
            <person name="Carrasquinho I."/>
            <person name="Faro C."/>
            <person name="Guimaraes J.B."/>
            <person name="Mendonca D."/>
            <person name="Nobrega F."/>
            <person name="Rodrigues L."/>
            <person name="Saibo N.J.M."/>
            <person name="Varela M.C."/>
            <person name="Egas C."/>
            <person name="Matos J."/>
            <person name="Miguel C.M."/>
            <person name="Oliveira M.M."/>
            <person name="Ricardo C.P."/>
            <person name="Goncalves S."/>
        </authorList>
    </citation>
    <scope>NUCLEOTIDE SEQUENCE [LARGE SCALE GENOMIC DNA]</scope>
    <source>
        <strain evidence="8">cv. HL8</strain>
    </source>
</reference>
<dbReference type="SMART" id="SM00512">
    <property type="entry name" value="Skp1"/>
    <property type="match status" value="1"/>
</dbReference>
<dbReference type="SUPFAM" id="SSF54695">
    <property type="entry name" value="POZ domain"/>
    <property type="match status" value="1"/>
</dbReference>
<dbReference type="Proteomes" id="UP000237347">
    <property type="component" value="Unassembled WGS sequence"/>
</dbReference>
<dbReference type="InterPro" id="IPR016073">
    <property type="entry name" value="Skp1_comp_POZ"/>
</dbReference>
<comment type="pathway">
    <text evidence="1 4">Protein modification; protein ubiquitination.</text>
</comment>
<feature type="domain" description="SKP1 component POZ" evidence="6">
    <location>
        <begin position="5"/>
        <end position="58"/>
    </location>
</feature>
<evidence type="ECO:0000256" key="4">
    <source>
        <dbReference type="PIRNR" id="PIRNR028729"/>
    </source>
</evidence>